<evidence type="ECO:0000256" key="1">
    <source>
        <dbReference type="SAM" id="MobiDB-lite"/>
    </source>
</evidence>
<evidence type="ECO:0000313" key="4">
    <source>
        <dbReference type="Proteomes" id="UP001519887"/>
    </source>
</evidence>
<comment type="caution">
    <text evidence="3">The sequence shown here is derived from an EMBL/GenBank/DDBJ whole genome shotgun (WGS) entry which is preliminary data.</text>
</comment>
<feature type="compositionally biased region" description="Basic and acidic residues" evidence="1">
    <location>
        <begin position="158"/>
        <end position="168"/>
    </location>
</feature>
<sequence length="186" mass="19308">MRRVIVTWNLGRGSMRLRNLLVAGRTFAILSIGSMILVIVIGIGAIVQAKTAKSPVSSMKGFAAAVSSGTFADMLAMEMPGSDQGKNTSAISGRQMSSFLVRLLTDVNPSDPKSLLASEYPGMNGDDAVLLRGGSSADTAVEPEDHEPLPEGGQSAVDDGHRVDESGRPDPGPDEDLTADPDPGSG</sequence>
<evidence type="ECO:0000313" key="3">
    <source>
        <dbReference type="EMBL" id="MBW7457002.1"/>
    </source>
</evidence>
<gene>
    <name evidence="3" type="ORF">K0U00_23485</name>
</gene>
<feature type="region of interest" description="Disordered" evidence="1">
    <location>
        <begin position="126"/>
        <end position="186"/>
    </location>
</feature>
<accession>A0ABS7C7Z0</accession>
<proteinExistence type="predicted"/>
<feature type="transmembrane region" description="Helical" evidence="2">
    <location>
        <begin position="20"/>
        <end position="47"/>
    </location>
</feature>
<keyword evidence="2" id="KW-0812">Transmembrane</keyword>
<dbReference type="EMBL" id="JAHZIK010000723">
    <property type="protein sequence ID" value="MBW7457002.1"/>
    <property type="molecule type" value="Genomic_DNA"/>
</dbReference>
<organism evidence="3 4">
    <name type="scientific">Paenibacillus sepulcri</name>
    <dbReference type="NCBI Taxonomy" id="359917"/>
    <lineage>
        <taxon>Bacteria</taxon>
        <taxon>Bacillati</taxon>
        <taxon>Bacillota</taxon>
        <taxon>Bacilli</taxon>
        <taxon>Bacillales</taxon>
        <taxon>Paenibacillaceae</taxon>
        <taxon>Paenibacillus</taxon>
    </lineage>
</organism>
<keyword evidence="2" id="KW-1133">Transmembrane helix</keyword>
<feature type="non-terminal residue" evidence="3">
    <location>
        <position position="186"/>
    </location>
</feature>
<protein>
    <submittedName>
        <fullName evidence="3">Stage II sporulation protein P</fullName>
    </submittedName>
</protein>
<name>A0ABS7C7Z0_9BACL</name>
<dbReference type="Proteomes" id="UP001519887">
    <property type="component" value="Unassembled WGS sequence"/>
</dbReference>
<keyword evidence="2" id="KW-0472">Membrane</keyword>
<reference evidence="3 4" key="1">
    <citation type="submission" date="2021-07" db="EMBL/GenBank/DDBJ databases">
        <title>Paenibacillus radiodurans sp. nov., isolated from the southeastern edge of Tengger Desert.</title>
        <authorList>
            <person name="Zhang G."/>
        </authorList>
    </citation>
    <scope>NUCLEOTIDE SEQUENCE [LARGE SCALE GENOMIC DNA]</scope>
    <source>
        <strain evidence="3 4">CCM 7311</strain>
    </source>
</reference>
<evidence type="ECO:0000256" key="2">
    <source>
        <dbReference type="SAM" id="Phobius"/>
    </source>
</evidence>
<keyword evidence="4" id="KW-1185">Reference proteome</keyword>